<dbReference type="GO" id="GO:0005694">
    <property type="term" value="C:chromosome"/>
    <property type="evidence" value="ECO:0007669"/>
    <property type="project" value="TreeGrafter"/>
</dbReference>
<proteinExistence type="inferred from homology"/>
<gene>
    <name evidence="5" type="ORF">A2W05_07705</name>
</gene>
<organism evidence="5 6">
    <name type="scientific">Candidatus Schekmanbacteria bacterium RBG_16_38_10</name>
    <dbReference type="NCBI Taxonomy" id="1817879"/>
    <lineage>
        <taxon>Bacteria</taxon>
        <taxon>Candidatus Schekmaniibacteriota</taxon>
    </lineage>
</organism>
<dbReference type="GO" id="GO:0007059">
    <property type="term" value="P:chromosome segregation"/>
    <property type="evidence" value="ECO:0007669"/>
    <property type="project" value="UniProtKB-KW"/>
</dbReference>
<dbReference type="GO" id="GO:0003677">
    <property type="term" value="F:DNA binding"/>
    <property type="evidence" value="ECO:0007669"/>
    <property type="project" value="UniProtKB-KW"/>
</dbReference>
<dbReference type="Gene3D" id="1.10.10.2830">
    <property type="match status" value="1"/>
</dbReference>
<comment type="similarity">
    <text evidence="1">Belongs to the ParB family.</text>
</comment>
<dbReference type="Gene3D" id="3.90.1530.30">
    <property type="match status" value="1"/>
</dbReference>
<dbReference type="Pfam" id="PF02195">
    <property type="entry name" value="ParB_N"/>
    <property type="match status" value="1"/>
</dbReference>
<dbReference type="FunFam" id="1.10.10.2830:FF:000001">
    <property type="entry name" value="Chromosome partitioning protein ParB"/>
    <property type="match status" value="1"/>
</dbReference>
<dbReference type="CDD" id="cd16393">
    <property type="entry name" value="SPO0J_N"/>
    <property type="match status" value="1"/>
</dbReference>
<sequence length="280" mass="32427">MKRKSLGRGLEALIPEQKPFNETSVINVDVEKVFPGEHQPRKSFDDVKLNQLVSSIKNRGIIQPIILKEENGGYKIIAGERRWRAAKVAGMRTVPAIIKDVSQRDAMELALIENIQREDLNPIEEAEAYKRLIEEYKLTHEEVSEKIGKNRATISNYLRLLNLPEEVKNYLFEEKITMGHARAIAGILNPRYQISISKKIYETGMSVRTLENLIQNLGKTKRKKVIPEKKSPEVFEIEERLKRVFATKVRLLHNEKKKCGKIHIEYYSIDDLERILDLLK</sequence>
<evidence type="ECO:0000256" key="2">
    <source>
        <dbReference type="ARBA" id="ARBA00022829"/>
    </source>
</evidence>
<dbReference type="EMBL" id="MGDE01000147">
    <property type="protein sequence ID" value="OGL45199.1"/>
    <property type="molecule type" value="Genomic_DNA"/>
</dbReference>
<dbReference type="AlphaFoldDB" id="A0A1F7RUF1"/>
<feature type="domain" description="ParB-like N-terminal" evidence="4">
    <location>
        <begin position="26"/>
        <end position="115"/>
    </location>
</feature>
<evidence type="ECO:0000313" key="6">
    <source>
        <dbReference type="Proteomes" id="UP000178797"/>
    </source>
</evidence>
<dbReference type="PANTHER" id="PTHR33375">
    <property type="entry name" value="CHROMOSOME-PARTITIONING PROTEIN PARB-RELATED"/>
    <property type="match status" value="1"/>
</dbReference>
<dbReference type="InterPro" id="IPR057240">
    <property type="entry name" value="ParB_dimer_C"/>
</dbReference>
<accession>A0A1F7RUF1</accession>
<evidence type="ECO:0000313" key="5">
    <source>
        <dbReference type="EMBL" id="OGL45199.1"/>
    </source>
</evidence>
<dbReference type="Proteomes" id="UP000178797">
    <property type="component" value="Unassembled WGS sequence"/>
</dbReference>
<reference evidence="5 6" key="1">
    <citation type="journal article" date="2016" name="Nat. Commun.">
        <title>Thousands of microbial genomes shed light on interconnected biogeochemical processes in an aquifer system.</title>
        <authorList>
            <person name="Anantharaman K."/>
            <person name="Brown C.T."/>
            <person name="Hug L.A."/>
            <person name="Sharon I."/>
            <person name="Castelle C.J."/>
            <person name="Probst A.J."/>
            <person name="Thomas B.C."/>
            <person name="Singh A."/>
            <person name="Wilkins M.J."/>
            <person name="Karaoz U."/>
            <person name="Brodie E.L."/>
            <person name="Williams K.H."/>
            <person name="Hubbard S.S."/>
            <person name="Banfield J.F."/>
        </authorList>
    </citation>
    <scope>NUCLEOTIDE SEQUENCE [LARGE SCALE GENOMIC DNA]</scope>
</reference>
<protein>
    <submittedName>
        <fullName evidence="5">Chromosome partitioning protein ParB</fullName>
    </submittedName>
</protein>
<evidence type="ECO:0000256" key="1">
    <source>
        <dbReference type="ARBA" id="ARBA00006295"/>
    </source>
</evidence>
<dbReference type="InterPro" id="IPR036086">
    <property type="entry name" value="ParB/Sulfiredoxin_sf"/>
</dbReference>
<dbReference type="InterPro" id="IPR050336">
    <property type="entry name" value="Chromosome_partition/occlusion"/>
</dbReference>
<keyword evidence="3" id="KW-0238">DNA-binding</keyword>
<keyword evidence="2" id="KW-0159">Chromosome partition</keyword>
<dbReference type="SMART" id="SM00470">
    <property type="entry name" value="ParB"/>
    <property type="match status" value="1"/>
</dbReference>
<dbReference type="InterPro" id="IPR041468">
    <property type="entry name" value="HTH_ParB/Spo0J"/>
</dbReference>
<dbReference type="InterPro" id="IPR004437">
    <property type="entry name" value="ParB/RepB/Spo0J"/>
</dbReference>
<name>A0A1F7RUF1_9BACT</name>
<dbReference type="Pfam" id="PF23552">
    <property type="entry name" value="ParB_C"/>
    <property type="match status" value="1"/>
</dbReference>
<dbReference type="SUPFAM" id="SSF110849">
    <property type="entry name" value="ParB/Sulfiredoxin"/>
    <property type="match status" value="1"/>
</dbReference>
<evidence type="ECO:0000256" key="3">
    <source>
        <dbReference type="ARBA" id="ARBA00023125"/>
    </source>
</evidence>
<dbReference type="PANTHER" id="PTHR33375:SF1">
    <property type="entry name" value="CHROMOSOME-PARTITIONING PROTEIN PARB-RELATED"/>
    <property type="match status" value="1"/>
</dbReference>
<comment type="caution">
    <text evidence="5">The sequence shown here is derived from an EMBL/GenBank/DDBJ whole genome shotgun (WGS) entry which is preliminary data.</text>
</comment>
<dbReference type="SUPFAM" id="SSF109709">
    <property type="entry name" value="KorB DNA-binding domain-like"/>
    <property type="match status" value="1"/>
</dbReference>
<evidence type="ECO:0000259" key="4">
    <source>
        <dbReference type="SMART" id="SM00470"/>
    </source>
</evidence>
<dbReference type="GO" id="GO:0045881">
    <property type="term" value="P:positive regulation of sporulation resulting in formation of a cellular spore"/>
    <property type="evidence" value="ECO:0007669"/>
    <property type="project" value="TreeGrafter"/>
</dbReference>
<dbReference type="InterPro" id="IPR003115">
    <property type="entry name" value="ParB_N"/>
</dbReference>
<dbReference type="FunFam" id="3.90.1530.30:FF:000001">
    <property type="entry name" value="Chromosome partitioning protein ParB"/>
    <property type="match status" value="1"/>
</dbReference>
<dbReference type="NCBIfam" id="TIGR00180">
    <property type="entry name" value="parB_part"/>
    <property type="match status" value="1"/>
</dbReference>
<dbReference type="Pfam" id="PF17762">
    <property type="entry name" value="HTH_ParB"/>
    <property type="match status" value="1"/>
</dbReference>